<organism evidence="2">
    <name type="scientific">Brachypodium distachyon</name>
    <name type="common">Purple false brome</name>
    <name type="synonym">Trachynia distachya</name>
    <dbReference type="NCBI Taxonomy" id="15368"/>
    <lineage>
        <taxon>Eukaryota</taxon>
        <taxon>Viridiplantae</taxon>
        <taxon>Streptophyta</taxon>
        <taxon>Embryophyta</taxon>
        <taxon>Tracheophyta</taxon>
        <taxon>Spermatophyta</taxon>
        <taxon>Magnoliopsida</taxon>
        <taxon>Liliopsida</taxon>
        <taxon>Poales</taxon>
        <taxon>Poaceae</taxon>
        <taxon>BOP clade</taxon>
        <taxon>Pooideae</taxon>
        <taxon>Stipodae</taxon>
        <taxon>Brachypodieae</taxon>
        <taxon>Brachypodium</taxon>
    </lineage>
</organism>
<reference evidence="2" key="2">
    <citation type="submission" date="2017-06" db="EMBL/GenBank/DDBJ databases">
        <title>WGS assembly of Brachypodium distachyon.</title>
        <authorList>
            <consortium name="The International Brachypodium Initiative"/>
            <person name="Lucas S."/>
            <person name="Harmon-Smith M."/>
            <person name="Lail K."/>
            <person name="Tice H."/>
            <person name="Grimwood J."/>
            <person name="Bruce D."/>
            <person name="Barry K."/>
            <person name="Shu S."/>
            <person name="Lindquist E."/>
            <person name="Wang M."/>
            <person name="Pitluck S."/>
            <person name="Vogel J.P."/>
            <person name="Garvin D.F."/>
            <person name="Mockler T.C."/>
            <person name="Schmutz J."/>
            <person name="Rokhsar D."/>
            <person name="Bevan M.W."/>
        </authorList>
    </citation>
    <scope>NUCLEOTIDE SEQUENCE</scope>
    <source>
        <strain evidence="2">Bd21</strain>
    </source>
</reference>
<dbReference type="Proteomes" id="UP000008810">
    <property type="component" value="Chromosome 1"/>
</dbReference>
<evidence type="ECO:0000256" key="1">
    <source>
        <dbReference type="SAM" id="MobiDB-lite"/>
    </source>
</evidence>
<gene>
    <name evidence="2" type="ORF">BRADI_1g29697v3</name>
</gene>
<feature type="region of interest" description="Disordered" evidence="1">
    <location>
        <begin position="343"/>
        <end position="385"/>
    </location>
</feature>
<dbReference type="AlphaFoldDB" id="A0A0Q3JF80"/>
<reference evidence="3" key="3">
    <citation type="submission" date="2018-08" db="UniProtKB">
        <authorList>
            <consortium name="EnsemblPlants"/>
        </authorList>
    </citation>
    <scope>IDENTIFICATION</scope>
    <source>
        <strain evidence="3">cv. Bd21</strain>
    </source>
</reference>
<dbReference type="InParanoid" id="A0A0Q3JF80"/>
<proteinExistence type="predicted"/>
<feature type="compositionally biased region" description="Basic residues" evidence="1">
    <location>
        <begin position="1"/>
        <end position="12"/>
    </location>
</feature>
<sequence>MAPPRPRRRLQLHRSPPEPCAAATVHPPDADGTGSGSLYKQSNERAPSAAALRTTLAPKSSGAGSPAFADGNEISVRDAWFVSALTSNYLAGSPSKQLTSQCATPPHTTASLARKNWLPPAPAPERCRSSSRHFRGALHVCSSEEKLLETMIATLKKVEHGGVSAGGVAEERWQSAASSKAQSRRPCGAPGMKEARRRRRAPRIDLPPPGVGTKKICCGATVVQVQAAVRLPGEEAGKRGRRVVRPAAAEERRGGDQGPPALARRGAAEQGGGVDRDAREDFEEDFFRELAASPSRRRRRGLFHLRPVSNLDVYDTYSGLSMDQDRRHGLERFARGRGLASAAATREAGGGGRWIAGRRPNPGREGRSGRGRAGGRRLDRANLDGYKTSRKKVDLADTIKDGAAAVGD</sequence>
<name>A0A0Q3JF80_BRADI</name>
<dbReference type="EMBL" id="CM000880">
    <property type="protein sequence ID" value="KQK16643.2"/>
    <property type="molecule type" value="Genomic_DNA"/>
</dbReference>
<protein>
    <submittedName>
        <fullName evidence="2 3">Uncharacterized protein</fullName>
    </submittedName>
</protein>
<feature type="region of interest" description="Disordered" evidence="1">
    <location>
        <begin position="236"/>
        <end position="280"/>
    </location>
</feature>
<dbReference type="EnsemblPlants" id="KQK16643">
    <property type="protein sequence ID" value="KQK16643"/>
    <property type="gene ID" value="BRADI_1g29697v3"/>
</dbReference>
<dbReference type="Gramene" id="KQK16643">
    <property type="protein sequence ID" value="KQK16643"/>
    <property type="gene ID" value="BRADI_1g29697v3"/>
</dbReference>
<keyword evidence="4" id="KW-1185">Reference proteome</keyword>
<feature type="compositionally biased region" description="Polar residues" evidence="1">
    <location>
        <begin position="36"/>
        <end position="45"/>
    </location>
</feature>
<reference evidence="2 3" key="1">
    <citation type="journal article" date="2010" name="Nature">
        <title>Genome sequencing and analysis of the model grass Brachypodium distachyon.</title>
        <authorList>
            <consortium name="International Brachypodium Initiative"/>
        </authorList>
    </citation>
    <scope>NUCLEOTIDE SEQUENCE [LARGE SCALE GENOMIC DNA]</scope>
    <source>
        <strain evidence="2 3">Bd21</strain>
    </source>
</reference>
<accession>A0A0Q3JF80</accession>
<feature type="region of interest" description="Disordered" evidence="1">
    <location>
        <begin position="1"/>
        <end position="69"/>
    </location>
</feature>
<evidence type="ECO:0000313" key="3">
    <source>
        <dbReference type="EnsemblPlants" id="KQK16643"/>
    </source>
</evidence>
<evidence type="ECO:0000313" key="2">
    <source>
        <dbReference type="EMBL" id="KQK16643.2"/>
    </source>
</evidence>
<evidence type="ECO:0000313" key="4">
    <source>
        <dbReference type="Proteomes" id="UP000008810"/>
    </source>
</evidence>
<feature type="region of interest" description="Disordered" evidence="1">
    <location>
        <begin position="175"/>
        <end position="209"/>
    </location>
</feature>